<sequence>MNTKETILQELEQTPEPLLGEVLHYLLYLKALHEEEMEDLEDIRIIREEIRREGTIPWEDVKKDLGLVD</sequence>
<keyword evidence="2" id="KW-1185">Reference proteome</keyword>
<accession>A0A2T1E010</accession>
<dbReference type="RefSeq" id="WP_106258263.1">
    <property type="nucleotide sequence ID" value="NZ_CAWNSW010000110.1"/>
</dbReference>
<dbReference type="AlphaFoldDB" id="A0A2T1E010"/>
<evidence type="ECO:0000313" key="2">
    <source>
        <dbReference type="Proteomes" id="UP000239576"/>
    </source>
</evidence>
<proteinExistence type="predicted"/>
<evidence type="ECO:0008006" key="3">
    <source>
        <dbReference type="Google" id="ProtNLM"/>
    </source>
</evidence>
<dbReference type="EMBL" id="PVWK01000115">
    <property type="protein sequence ID" value="PSB26088.1"/>
    <property type="molecule type" value="Genomic_DNA"/>
</dbReference>
<reference evidence="2" key="1">
    <citation type="submission" date="2018-02" db="EMBL/GenBank/DDBJ databases">
        <authorList>
            <person name="Moore K."/>
            <person name="Momper L."/>
        </authorList>
    </citation>
    <scope>NUCLEOTIDE SEQUENCE [LARGE SCALE GENOMIC DNA]</scope>
    <source>
        <strain evidence="2">ULC18</strain>
    </source>
</reference>
<protein>
    <recommendedName>
        <fullName evidence="3">DUF2281 domain-containing protein</fullName>
    </recommendedName>
</protein>
<dbReference type="Proteomes" id="UP000239576">
    <property type="component" value="Unassembled WGS sequence"/>
</dbReference>
<comment type="caution">
    <text evidence="1">The sequence shown here is derived from an EMBL/GenBank/DDBJ whole genome shotgun (WGS) entry which is preliminary data.</text>
</comment>
<reference evidence="1 2" key="2">
    <citation type="submission" date="2018-03" db="EMBL/GenBank/DDBJ databases">
        <title>The ancient ancestry and fast evolution of plastids.</title>
        <authorList>
            <person name="Moore K.R."/>
            <person name="Magnabosco C."/>
            <person name="Momper L."/>
            <person name="Gold D.A."/>
            <person name="Bosak T."/>
            <person name="Fournier G.P."/>
        </authorList>
    </citation>
    <scope>NUCLEOTIDE SEQUENCE [LARGE SCALE GENOMIC DNA]</scope>
    <source>
        <strain evidence="1 2">ULC18</strain>
    </source>
</reference>
<organism evidence="1 2">
    <name type="scientific">Stenomitos frigidus ULC18</name>
    <dbReference type="NCBI Taxonomy" id="2107698"/>
    <lineage>
        <taxon>Bacteria</taxon>
        <taxon>Bacillati</taxon>
        <taxon>Cyanobacteriota</taxon>
        <taxon>Cyanophyceae</taxon>
        <taxon>Leptolyngbyales</taxon>
        <taxon>Leptolyngbyaceae</taxon>
        <taxon>Stenomitos</taxon>
    </lineage>
</organism>
<name>A0A2T1E010_9CYAN</name>
<gene>
    <name evidence="1" type="ORF">C7B82_20790</name>
</gene>
<evidence type="ECO:0000313" key="1">
    <source>
        <dbReference type="EMBL" id="PSB26088.1"/>
    </source>
</evidence>